<dbReference type="AlphaFoldDB" id="A0AAP0PDP4"/>
<comment type="caution">
    <text evidence="2">The sequence shown here is derived from an EMBL/GenBank/DDBJ whole genome shotgun (WGS) entry which is preliminary data.</text>
</comment>
<evidence type="ECO:0000313" key="2">
    <source>
        <dbReference type="EMBL" id="KAK9141173.1"/>
    </source>
</evidence>
<dbReference type="EMBL" id="JBBNAG010000004">
    <property type="protein sequence ID" value="KAK9141173.1"/>
    <property type="molecule type" value="Genomic_DNA"/>
</dbReference>
<dbReference type="Proteomes" id="UP001419268">
    <property type="component" value="Unassembled WGS sequence"/>
</dbReference>
<name>A0AAP0PDP4_9MAGN</name>
<reference evidence="2 3" key="1">
    <citation type="submission" date="2024-01" db="EMBL/GenBank/DDBJ databases">
        <title>Genome assemblies of Stephania.</title>
        <authorList>
            <person name="Yang L."/>
        </authorList>
    </citation>
    <scope>NUCLEOTIDE SEQUENCE [LARGE SCALE GENOMIC DNA]</scope>
    <source>
        <strain evidence="2">JXDWG</strain>
        <tissue evidence="2">Leaf</tissue>
    </source>
</reference>
<accession>A0AAP0PDP4</accession>
<gene>
    <name evidence="2" type="ORF">Scep_010854</name>
</gene>
<keyword evidence="3" id="KW-1185">Reference proteome</keyword>
<sequence length="60" mass="6411">MGYVHDATHDSNEESKNGRSGDVKGYAIGRSFPTKSDATLGYHGHFLSAAPQDGEAIEVM</sequence>
<feature type="region of interest" description="Disordered" evidence="1">
    <location>
        <begin position="1"/>
        <end position="25"/>
    </location>
</feature>
<feature type="compositionally biased region" description="Basic and acidic residues" evidence="1">
    <location>
        <begin position="1"/>
        <end position="22"/>
    </location>
</feature>
<organism evidence="2 3">
    <name type="scientific">Stephania cephalantha</name>
    <dbReference type="NCBI Taxonomy" id="152367"/>
    <lineage>
        <taxon>Eukaryota</taxon>
        <taxon>Viridiplantae</taxon>
        <taxon>Streptophyta</taxon>
        <taxon>Embryophyta</taxon>
        <taxon>Tracheophyta</taxon>
        <taxon>Spermatophyta</taxon>
        <taxon>Magnoliopsida</taxon>
        <taxon>Ranunculales</taxon>
        <taxon>Menispermaceae</taxon>
        <taxon>Menispermoideae</taxon>
        <taxon>Cissampelideae</taxon>
        <taxon>Stephania</taxon>
    </lineage>
</organism>
<protein>
    <submittedName>
        <fullName evidence="2">Uncharacterized protein</fullName>
    </submittedName>
</protein>
<proteinExistence type="predicted"/>
<evidence type="ECO:0000313" key="3">
    <source>
        <dbReference type="Proteomes" id="UP001419268"/>
    </source>
</evidence>
<evidence type="ECO:0000256" key="1">
    <source>
        <dbReference type="SAM" id="MobiDB-lite"/>
    </source>
</evidence>